<evidence type="ECO:0008006" key="2">
    <source>
        <dbReference type="Google" id="ProtNLM"/>
    </source>
</evidence>
<sequence>MQKILPITSIFTVILFTACVPTMPNMLSTNLNEKHQQDLTFQTNHVHFMHSLKEHSNIEERNDFLDEFILKSDMQCQNYLNNPLKKPEVDENKNSLYMNLFDTVSGLFGVSLVTNTAKAVFLENNVESVDEKKAYANALSPEIRKGVELGRSRYAKKMLKKKTLDLKAYSIHNLRDDTLKYDKQCNDTYGLIEINRALKEMQTAVHSTTAPSSPTLNINPKIIKDKVEAVNKEVENKKEEKKKSDLNVTQVAPLVLKV</sequence>
<evidence type="ECO:0000313" key="1">
    <source>
        <dbReference type="EMBL" id="CAA6800906.1"/>
    </source>
</evidence>
<dbReference type="PROSITE" id="PS51257">
    <property type="entry name" value="PROKAR_LIPOPROTEIN"/>
    <property type="match status" value="1"/>
</dbReference>
<organism evidence="1">
    <name type="scientific">uncultured Sulfurovum sp</name>
    <dbReference type="NCBI Taxonomy" id="269237"/>
    <lineage>
        <taxon>Bacteria</taxon>
        <taxon>Pseudomonadati</taxon>
        <taxon>Campylobacterota</taxon>
        <taxon>Epsilonproteobacteria</taxon>
        <taxon>Campylobacterales</taxon>
        <taxon>Sulfurovaceae</taxon>
        <taxon>Sulfurovum</taxon>
        <taxon>environmental samples</taxon>
    </lineage>
</organism>
<gene>
    <name evidence="1" type="ORF">HELGO_WM10153</name>
</gene>
<name>A0A6S6S3Q5_9BACT</name>
<accession>A0A6S6S3Q5</accession>
<protein>
    <recommendedName>
        <fullName evidence="2">Lipoprotein</fullName>
    </recommendedName>
</protein>
<reference evidence="1" key="1">
    <citation type="submission" date="2020-01" db="EMBL/GenBank/DDBJ databases">
        <authorList>
            <person name="Meier V. D."/>
            <person name="Meier V D."/>
        </authorList>
    </citation>
    <scope>NUCLEOTIDE SEQUENCE</scope>
    <source>
        <strain evidence="1">HLG_WM_MAG_05</strain>
    </source>
</reference>
<proteinExistence type="predicted"/>
<dbReference type="EMBL" id="CACVAU010000002">
    <property type="protein sequence ID" value="CAA6800906.1"/>
    <property type="molecule type" value="Genomic_DNA"/>
</dbReference>
<dbReference type="AlphaFoldDB" id="A0A6S6S3Q5"/>